<dbReference type="STRING" id="34508.A0A4V6A3E7"/>
<keyword evidence="5" id="KW-1185">Reference proteome</keyword>
<dbReference type="Proteomes" id="UP000298663">
    <property type="component" value="Unassembled WGS sequence"/>
</dbReference>
<evidence type="ECO:0000256" key="1">
    <source>
        <dbReference type="RuleBase" id="RU003425"/>
    </source>
</evidence>
<reference evidence="4 5" key="2">
    <citation type="journal article" date="2019" name="G3 (Bethesda)">
        <title>Hybrid Assembly of the Genome of the Entomopathogenic Nematode Steinernema carpocapsae Identifies the X-Chromosome.</title>
        <authorList>
            <person name="Serra L."/>
            <person name="Macchietto M."/>
            <person name="Macias-Munoz A."/>
            <person name="McGill C.J."/>
            <person name="Rodriguez I.M."/>
            <person name="Rodriguez B."/>
            <person name="Murad R."/>
            <person name="Mortazavi A."/>
        </authorList>
    </citation>
    <scope>NUCLEOTIDE SEQUENCE [LARGE SCALE GENOMIC DNA]</scope>
    <source>
        <strain evidence="4 5">ALL</strain>
    </source>
</reference>
<dbReference type="EMBL" id="AZBU02000004">
    <property type="protein sequence ID" value="TKR82905.1"/>
    <property type="molecule type" value="Genomic_DNA"/>
</dbReference>
<dbReference type="AlphaFoldDB" id="A0A4V6A3E7"/>
<proteinExistence type="predicted"/>
<dbReference type="InterPro" id="IPR000535">
    <property type="entry name" value="MSP_dom"/>
</dbReference>
<feature type="domain" description="MSP" evidence="3">
    <location>
        <begin position="124"/>
        <end position="243"/>
    </location>
</feature>
<accession>A0A4V6A3E7</accession>
<feature type="region of interest" description="Disordered" evidence="2">
    <location>
        <begin position="1"/>
        <end position="24"/>
    </location>
</feature>
<dbReference type="PROSITE" id="PS50202">
    <property type="entry name" value="MSP"/>
    <property type="match status" value="1"/>
</dbReference>
<keyword evidence="1" id="KW-0206">Cytoskeleton</keyword>
<dbReference type="SUPFAM" id="SSF49354">
    <property type="entry name" value="PapD-like"/>
    <property type="match status" value="1"/>
</dbReference>
<reference evidence="4 5" key="1">
    <citation type="journal article" date="2015" name="Genome Biol.">
        <title>Comparative genomics of Steinernema reveals deeply conserved gene regulatory networks.</title>
        <authorList>
            <person name="Dillman A.R."/>
            <person name="Macchietto M."/>
            <person name="Porter C.F."/>
            <person name="Rogers A."/>
            <person name="Williams B."/>
            <person name="Antoshechkin I."/>
            <person name="Lee M.M."/>
            <person name="Goodwin Z."/>
            <person name="Lu X."/>
            <person name="Lewis E.E."/>
            <person name="Goodrich-Blair H."/>
            <person name="Stock S.P."/>
            <person name="Adams B.J."/>
            <person name="Sternberg P.W."/>
            <person name="Mortazavi A."/>
        </authorList>
    </citation>
    <scope>NUCLEOTIDE SEQUENCE [LARGE SCALE GENOMIC DNA]</scope>
    <source>
        <strain evidence="4 5">ALL</strain>
    </source>
</reference>
<protein>
    <recommendedName>
        <fullName evidence="1">Major sperm protein</fullName>
    </recommendedName>
</protein>
<dbReference type="PANTHER" id="PTHR21513">
    <property type="entry name" value="MAJOR SPERM PROTEIN"/>
    <property type="match status" value="1"/>
</dbReference>
<comment type="function">
    <text evidence="1">Central component in molecular interactions underlying sperm crawling. Forms an extensive filament system that extends from sperm villipoda, along the leading edge of the pseudopod.</text>
</comment>
<dbReference type="Gene3D" id="2.60.40.10">
    <property type="entry name" value="Immunoglobulins"/>
    <property type="match status" value="1"/>
</dbReference>
<dbReference type="OrthoDB" id="5855827at2759"/>
<gene>
    <name evidence="4" type="ORF">L596_016576</name>
</gene>
<evidence type="ECO:0000313" key="4">
    <source>
        <dbReference type="EMBL" id="TKR82905.1"/>
    </source>
</evidence>
<evidence type="ECO:0000256" key="2">
    <source>
        <dbReference type="SAM" id="MobiDB-lite"/>
    </source>
</evidence>
<evidence type="ECO:0000259" key="3">
    <source>
        <dbReference type="PROSITE" id="PS50202"/>
    </source>
</evidence>
<name>A0A4V6A3E7_STECR</name>
<organism evidence="4 5">
    <name type="scientific">Steinernema carpocapsae</name>
    <name type="common">Entomopathogenic nematode</name>
    <dbReference type="NCBI Taxonomy" id="34508"/>
    <lineage>
        <taxon>Eukaryota</taxon>
        <taxon>Metazoa</taxon>
        <taxon>Ecdysozoa</taxon>
        <taxon>Nematoda</taxon>
        <taxon>Chromadorea</taxon>
        <taxon>Rhabditida</taxon>
        <taxon>Tylenchina</taxon>
        <taxon>Panagrolaimomorpha</taxon>
        <taxon>Strongyloidoidea</taxon>
        <taxon>Steinernematidae</taxon>
        <taxon>Steinernema</taxon>
    </lineage>
</organism>
<comment type="caution">
    <text evidence="4">The sequence shown here is derived from an EMBL/GenBank/DDBJ whole genome shotgun (WGS) entry which is preliminary data.</text>
</comment>
<dbReference type="PANTHER" id="PTHR21513:SF19">
    <property type="entry name" value="MAJOR SPERM PROTEIN"/>
    <property type="match status" value="1"/>
</dbReference>
<evidence type="ECO:0000313" key="5">
    <source>
        <dbReference type="Proteomes" id="UP000298663"/>
    </source>
</evidence>
<sequence>MVKSIPTPGSALPPGPQTPTIKPATPTIYSAIPTAVPANPAKTMNPAVTQVGGLQVTQMPVQPTLPGNAPTAYKTAAPGTPPPMTPVPQAKGAVPVVGQVSPVASGPPGARNLGENKPGEPPFQMQLVPDTKISFRSNNLCAAPIVVEVKIINTTPHRQTFKVRCTSNEIFRVEPPMGFINKNEAITLKIMFHSATMPEPNRHFFAIQHMRMKPDELLKPIAQLWKRPDAKLDGVKRLIASFEKEDGTVYGG</sequence>
<dbReference type="InterPro" id="IPR008962">
    <property type="entry name" value="PapD-like_sf"/>
</dbReference>
<keyword evidence="1" id="KW-0963">Cytoplasm</keyword>
<dbReference type="Pfam" id="PF00635">
    <property type="entry name" value="Motile_Sperm"/>
    <property type="match status" value="1"/>
</dbReference>
<dbReference type="InterPro" id="IPR013783">
    <property type="entry name" value="Ig-like_fold"/>
</dbReference>